<feature type="region of interest" description="Disordered" evidence="1">
    <location>
        <begin position="1"/>
        <end position="33"/>
    </location>
</feature>
<dbReference type="AlphaFoldDB" id="A0A9N8DRN9"/>
<organism evidence="2 3">
    <name type="scientific">Seminavis robusta</name>
    <dbReference type="NCBI Taxonomy" id="568900"/>
    <lineage>
        <taxon>Eukaryota</taxon>
        <taxon>Sar</taxon>
        <taxon>Stramenopiles</taxon>
        <taxon>Ochrophyta</taxon>
        <taxon>Bacillariophyta</taxon>
        <taxon>Bacillariophyceae</taxon>
        <taxon>Bacillariophycidae</taxon>
        <taxon>Naviculales</taxon>
        <taxon>Naviculaceae</taxon>
        <taxon>Seminavis</taxon>
    </lineage>
</organism>
<sequence length="217" mass="24215">MIPNFSVPSPGLSRDVSGGSTISTGNSKRRSSGTFKKLSFNKKNLCSVSFGGVEQREIAHIPYECAYDVYYTALELKELRREEVIAVRRAMANSDDGQDMESDELTWRGIEDFRDGTNKMERSMMHTLNVLKEFHTQQNSGFSDTHQLRQISKQLSRQDRQNAQNRGASDAQAVGYKVKRSSSMASFKTKLQAPFSALLNKGQASVSFKVNMAPPAC</sequence>
<keyword evidence="3" id="KW-1185">Reference proteome</keyword>
<evidence type="ECO:0000256" key="1">
    <source>
        <dbReference type="SAM" id="MobiDB-lite"/>
    </source>
</evidence>
<comment type="caution">
    <text evidence="2">The sequence shown here is derived from an EMBL/GenBank/DDBJ whole genome shotgun (WGS) entry which is preliminary data.</text>
</comment>
<name>A0A9N8DRN9_9STRA</name>
<dbReference type="EMBL" id="CAICTM010000204">
    <property type="protein sequence ID" value="CAB9504694.1"/>
    <property type="molecule type" value="Genomic_DNA"/>
</dbReference>
<gene>
    <name evidence="2" type="ORF">SEMRO_205_G086280.1</name>
</gene>
<evidence type="ECO:0000313" key="2">
    <source>
        <dbReference type="EMBL" id="CAB9504694.1"/>
    </source>
</evidence>
<protein>
    <submittedName>
        <fullName evidence="2">Uncharacterized protein</fullName>
    </submittedName>
</protein>
<reference evidence="2" key="1">
    <citation type="submission" date="2020-06" db="EMBL/GenBank/DDBJ databases">
        <authorList>
            <consortium name="Plant Systems Biology data submission"/>
        </authorList>
    </citation>
    <scope>NUCLEOTIDE SEQUENCE</scope>
    <source>
        <strain evidence="2">D6</strain>
    </source>
</reference>
<dbReference type="Proteomes" id="UP001153069">
    <property type="component" value="Unassembled WGS sequence"/>
</dbReference>
<evidence type="ECO:0000313" key="3">
    <source>
        <dbReference type="Proteomes" id="UP001153069"/>
    </source>
</evidence>
<proteinExistence type="predicted"/>
<accession>A0A9N8DRN9</accession>